<evidence type="ECO:0000313" key="4">
    <source>
        <dbReference type="Proteomes" id="UP000029839"/>
    </source>
</evidence>
<keyword evidence="4" id="KW-1185">Reference proteome</keyword>
<comment type="caution">
    <text evidence="3">The sequence shown here is derived from an EMBL/GenBank/DDBJ whole genome shotgun (WGS) entry which is preliminary data.</text>
</comment>
<gene>
    <name evidence="3" type="ORF">N868_07350</name>
</gene>
<keyword evidence="2" id="KW-0812">Transmembrane</keyword>
<dbReference type="AlphaFoldDB" id="A0A0A0BYF7"/>
<dbReference type="EMBL" id="AXCY01000002">
    <property type="protein sequence ID" value="KGM12697.1"/>
    <property type="molecule type" value="Genomic_DNA"/>
</dbReference>
<feature type="transmembrane region" description="Helical" evidence="2">
    <location>
        <begin position="53"/>
        <end position="74"/>
    </location>
</feature>
<organism evidence="3 4">
    <name type="scientific">Cellulomonas carbonis T26</name>
    <dbReference type="NCBI Taxonomy" id="947969"/>
    <lineage>
        <taxon>Bacteria</taxon>
        <taxon>Bacillati</taxon>
        <taxon>Actinomycetota</taxon>
        <taxon>Actinomycetes</taxon>
        <taxon>Micrococcales</taxon>
        <taxon>Cellulomonadaceae</taxon>
        <taxon>Cellulomonas</taxon>
    </lineage>
</organism>
<evidence type="ECO:0000256" key="1">
    <source>
        <dbReference type="SAM" id="MobiDB-lite"/>
    </source>
</evidence>
<dbReference type="OrthoDB" id="9797252at2"/>
<feature type="compositionally biased region" description="Low complexity" evidence="1">
    <location>
        <begin position="365"/>
        <end position="376"/>
    </location>
</feature>
<name>A0A0A0BYF7_9CELL</name>
<dbReference type="Proteomes" id="UP000029839">
    <property type="component" value="Unassembled WGS sequence"/>
</dbReference>
<sequence>MTGHGIGSRGRHGTRGTDGTDGTEDLRARFEDVAPVILVDPEPVVRRGRRRRAAVRALSGLGVVAAVLAVVLVVRPGGGGGGPAVTGPPPAEPSRPVAIQVAPAVVEPGGVVTVVLVASEANDLTFGVDAEVERWDGSRWRRAGVTMLCLVEWQCVGEVVGRIDAQPDIGLGATPGEPGLATVLSTEGLDDGWYRLVQRPYRGDVATGVFEVRTGAGAAPPQPPSDEERLTVDPVIVPVEGGLVRVATQVPAGPDGTLTAEDIEAVDSALDPSAVVQRWTDGAWVDVVDVPVRERESDLGVEWGSPVALPALDEGSYRVVRARPGGSPLWGVFTVTATAPPLEQPDDDAADDGAQDDDAQDDGAPDPADGSPDAGDVVGEDAFAPDHPVCAEQPGRCLLEAWWRDVTATVDVERGGGDHDYGVLLTDSVPLGDGSLWLTLFPAEAPPAVVPQPAVVGSTRVGDATVEVGRWPDDVGGGDARRVTCGGFVLHTSSTDVAADEVDQVVAALAAAMQPCPADVAALAARYPAYPPVP</sequence>
<feature type="compositionally biased region" description="Acidic residues" evidence="1">
    <location>
        <begin position="344"/>
        <end position="364"/>
    </location>
</feature>
<protein>
    <submittedName>
        <fullName evidence="3">Uncharacterized protein</fullName>
    </submittedName>
</protein>
<reference evidence="3 4" key="2">
    <citation type="journal article" date="2015" name="Stand. Genomic Sci.">
        <title>Draft genome sequence of Cellulomonas carbonis T26(T) and comparative analysis of six Cellulomonas genomes.</title>
        <authorList>
            <person name="Zhuang W."/>
            <person name="Zhang S."/>
            <person name="Xia X."/>
            <person name="Wang G."/>
        </authorList>
    </citation>
    <scope>NUCLEOTIDE SEQUENCE [LARGE SCALE GENOMIC DNA]</scope>
    <source>
        <strain evidence="3 4">T26</strain>
    </source>
</reference>
<keyword evidence="2" id="KW-1133">Transmembrane helix</keyword>
<feature type="region of interest" description="Disordered" evidence="1">
    <location>
        <begin position="339"/>
        <end position="385"/>
    </location>
</feature>
<reference evidence="3 4" key="1">
    <citation type="submission" date="2013-08" db="EMBL/GenBank/DDBJ databases">
        <title>Genome sequencing of Cellulomonas carbonis T26.</title>
        <authorList>
            <person name="Chen F."/>
            <person name="Li Y."/>
            <person name="Wang G."/>
        </authorList>
    </citation>
    <scope>NUCLEOTIDE SEQUENCE [LARGE SCALE GENOMIC DNA]</scope>
    <source>
        <strain evidence="3 4">T26</strain>
    </source>
</reference>
<feature type="region of interest" description="Disordered" evidence="1">
    <location>
        <begin position="1"/>
        <end position="23"/>
    </location>
</feature>
<keyword evidence="2" id="KW-0472">Membrane</keyword>
<evidence type="ECO:0000256" key="2">
    <source>
        <dbReference type="SAM" id="Phobius"/>
    </source>
</evidence>
<evidence type="ECO:0000313" key="3">
    <source>
        <dbReference type="EMBL" id="KGM12697.1"/>
    </source>
</evidence>
<dbReference type="RefSeq" id="WP_052425788.1">
    <property type="nucleotide sequence ID" value="NZ_AXCY01000002.1"/>
</dbReference>
<accession>A0A0A0BYF7</accession>
<proteinExistence type="predicted"/>